<dbReference type="Proteomes" id="UP000003675">
    <property type="component" value="Unassembled WGS sequence"/>
</dbReference>
<evidence type="ECO:0000259" key="1">
    <source>
        <dbReference type="Pfam" id="PF06054"/>
    </source>
</evidence>
<dbReference type="InterPro" id="IPR010330">
    <property type="entry name" value="CoiA_nuc"/>
</dbReference>
<keyword evidence="6" id="KW-1185">Reference proteome</keyword>
<sequence length="359" mass="40583">MATNKRELVFAQSAQPGERYYCPACRQPVRLRRGKSRVTHFAHLPGADCAVSEGETGEHLRGKQQLFRYLRAQGLQPCLEVYLPAINQRPDILVKRGRRLVAVEFQCSPLTVDRLRARNRGYAQLGIKPVWLLGRPYRHHLSRAKVAQFTQVIAGRPTVPYWNTARGRVEYHRAFRRYSFVSGRPSATGVVRQQVAALARTASTSELVVRLTGQAAATVQQPLAHCPLVCHDLVPSWPVTRVAVIYWRIAVVLVLDKQPLFTSWSRQRWQHWLWQCGQSYWLAFACAPRTVLTAVIDNFTADLLAARVIWKCGDQYVLFCHPRWFPNLAAKDASLAAALTHAPENGEGSAENLHLPLII</sequence>
<dbReference type="Pfam" id="PF25164">
    <property type="entry name" value="CoiA_N"/>
    <property type="match status" value="1"/>
</dbReference>
<dbReference type="Pfam" id="PF06054">
    <property type="entry name" value="CoiA_nuc"/>
    <property type="match status" value="1"/>
</dbReference>
<dbReference type="AlphaFoldDB" id="C8P7L2"/>
<evidence type="ECO:0000313" key="6">
    <source>
        <dbReference type="Proteomes" id="UP000051883"/>
    </source>
</evidence>
<dbReference type="InterPro" id="IPR057253">
    <property type="entry name" value="CoiA-like_N"/>
</dbReference>
<dbReference type="STRING" id="525309.HMPREF0494_1306"/>
<dbReference type="HOGENOM" id="CLU_057999_0_1_9"/>
<evidence type="ECO:0000313" key="4">
    <source>
        <dbReference type="EMBL" id="KRK54197.1"/>
    </source>
</evidence>
<evidence type="ECO:0000313" key="5">
    <source>
        <dbReference type="Proteomes" id="UP000003675"/>
    </source>
</evidence>
<reference evidence="3 5" key="1">
    <citation type="submission" date="2009-09" db="EMBL/GenBank/DDBJ databases">
        <authorList>
            <person name="Qin X."/>
            <person name="Bachman B."/>
            <person name="Battles P."/>
            <person name="Bell A."/>
            <person name="Bess C."/>
            <person name="Bickham C."/>
            <person name="Chaboub L."/>
            <person name="Chen D."/>
            <person name="Coyle M."/>
            <person name="Deiros D.R."/>
            <person name="Dinh H."/>
            <person name="Forbes L."/>
            <person name="Fowler G."/>
            <person name="Francisco L."/>
            <person name="Fu Q."/>
            <person name="Gubbala S."/>
            <person name="Hale W."/>
            <person name="Han Y."/>
            <person name="Hemphill L."/>
            <person name="Highlander S.K."/>
            <person name="Hirani K."/>
            <person name="Hogues M."/>
            <person name="Jackson L."/>
            <person name="Jakkamsetti A."/>
            <person name="Javaid M."/>
            <person name="Jiang H."/>
            <person name="Korchina V."/>
            <person name="Kovar C."/>
            <person name="Lara F."/>
            <person name="Lee S."/>
            <person name="Mata R."/>
            <person name="Mathew T."/>
            <person name="Moen C."/>
            <person name="Morales K."/>
            <person name="Munidasa M."/>
            <person name="Nazareth L."/>
            <person name="Ngo R."/>
            <person name="Nguyen L."/>
            <person name="Okwuonu G."/>
            <person name="Ongeri F."/>
            <person name="Patil S."/>
            <person name="Petrosino J."/>
            <person name="Pham C."/>
            <person name="Pham P."/>
            <person name="Pu L.-L."/>
            <person name="Puazo M."/>
            <person name="Raj R."/>
            <person name="Reid J."/>
            <person name="Rouhana J."/>
            <person name="Saada N."/>
            <person name="Shang Y."/>
            <person name="Simmons D."/>
            <person name="Thornton R."/>
            <person name="Warren J."/>
            <person name="Weissenberger G."/>
            <person name="Zhang J."/>
            <person name="Zhang L."/>
            <person name="Zhou C."/>
            <person name="Zhu D."/>
            <person name="Muzny D."/>
            <person name="Worley K."/>
            <person name="Gibbs R."/>
        </authorList>
    </citation>
    <scope>NUCLEOTIDE SEQUENCE [LARGE SCALE GENOMIC DNA]</scope>
    <source>
        <strain evidence="3 5">DSM 16041</strain>
    </source>
</reference>
<feature type="domain" description="Competence protein CoiA-like N-terminal" evidence="2">
    <location>
        <begin position="16"/>
        <end position="52"/>
    </location>
</feature>
<protein>
    <submittedName>
        <fullName evidence="4">Competence CoiA family protein</fullName>
    </submittedName>
    <submittedName>
        <fullName evidence="3">Competence protein CoiA-like protein</fullName>
    </submittedName>
</protein>
<dbReference type="PATRIC" id="fig|525309.8.peg.1685"/>
<gene>
    <name evidence="3" type="primary">coiA</name>
    <name evidence="4" type="ORF">FC31_GL001639</name>
    <name evidence="3" type="ORF">HMPREF0494_1306</name>
</gene>
<feature type="domain" description="Competence protein CoiA nuclease-like" evidence="1">
    <location>
        <begin position="55"/>
        <end position="150"/>
    </location>
</feature>
<dbReference type="EMBL" id="AZDK01000046">
    <property type="protein sequence ID" value="KRK54197.1"/>
    <property type="molecule type" value="Genomic_DNA"/>
</dbReference>
<accession>C8P7L2</accession>
<comment type="caution">
    <text evidence="3">The sequence shown here is derived from an EMBL/GenBank/DDBJ whole genome shotgun (WGS) entry which is preliminary data.</text>
</comment>
<dbReference type="EMBL" id="ACLL01000038">
    <property type="protein sequence ID" value="EEW53516.1"/>
    <property type="molecule type" value="Genomic_DNA"/>
</dbReference>
<reference evidence="4 6" key="2">
    <citation type="journal article" date="2015" name="Genome Announc.">
        <title>Expanding the biotechnology potential of lactobacilli through comparative genomics of 213 strains and associated genera.</title>
        <authorList>
            <person name="Sun Z."/>
            <person name="Harris H.M."/>
            <person name="McCann A."/>
            <person name="Guo C."/>
            <person name="Argimon S."/>
            <person name="Zhang W."/>
            <person name="Yang X."/>
            <person name="Jeffery I.B."/>
            <person name="Cooney J.C."/>
            <person name="Kagawa T.F."/>
            <person name="Liu W."/>
            <person name="Song Y."/>
            <person name="Salvetti E."/>
            <person name="Wrobel A."/>
            <person name="Rasinkangas P."/>
            <person name="Parkhill J."/>
            <person name="Rea M.C."/>
            <person name="O'Sullivan O."/>
            <person name="Ritari J."/>
            <person name="Douillard F.P."/>
            <person name="Paul Ross R."/>
            <person name="Yang R."/>
            <person name="Briner A.E."/>
            <person name="Felis G.E."/>
            <person name="de Vos W.M."/>
            <person name="Barrangou R."/>
            <person name="Klaenhammer T.R."/>
            <person name="Caufield P.W."/>
            <person name="Cui Y."/>
            <person name="Zhang H."/>
            <person name="O'Toole P.W."/>
        </authorList>
    </citation>
    <scope>NUCLEOTIDE SEQUENCE [LARGE SCALE GENOMIC DNA]</scope>
    <source>
        <strain evidence="4 6">DSM 16041</strain>
    </source>
</reference>
<evidence type="ECO:0000259" key="2">
    <source>
        <dbReference type="Pfam" id="PF25164"/>
    </source>
</evidence>
<dbReference type="RefSeq" id="WP_007122856.1">
    <property type="nucleotide sequence ID" value="NZ_AZDK01000046.1"/>
</dbReference>
<dbReference type="Proteomes" id="UP000051883">
    <property type="component" value="Unassembled WGS sequence"/>
</dbReference>
<evidence type="ECO:0000313" key="3">
    <source>
        <dbReference type="EMBL" id="EEW53516.1"/>
    </source>
</evidence>
<proteinExistence type="predicted"/>
<dbReference type="eggNOG" id="COG4469">
    <property type="taxonomic scope" value="Bacteria"/>
</dbReference>
<name>C8P7L2_9LACO</name>
<organism evidence="3 5">
    <name type="scientific">Limosilactobacillus antri DSM 16041</name>
    <dbReference type="NCBI Taxonomy" id="525309"/>
    <lineage>
        <taxon>Bacteria</taxon>
        <taxon>Bacillati</taxon>
        <taxon>Bacillota</taxon>
        <taxon>Bacilli</taxon>
        <taxon>Lactobacillales</taxon>
        <taxon>Lactobacillaceae</taxon>
        <taxon>Limosilactobacillus</taxon>
    </lineage>
</organism>